<organism evidence="1 2">
    <name type="scientific">Bauhinia variegata</name>
    <name type="common">Purple orchid tree</name>
    <name type="synonym">Phanera variegata</name>
    <dbReference type="NCBI Taxonomy" id="167791"/>
    <lineage>
        <taxon>Eukaryota</taxon>
        <taxon>Viridiplantae</taxon>
        <taxon>Streptophyta</taxon>
        <taxon>Embryophyta</taxon>
        <taxon>Tracheophyta</taxon>
        <taxon>Spermatophyta</taxon>
        <taxon>Magnoliopsida</taxon>
        <taxon>eudicotyledons</taxon>
        <taxon>Gunneridae</taxon>
        <taxon>Pentapetalae</taxon>
        <taxon>rosids</taxon>
        <taxon>fabids</taxon>
        <taxon>Fabales</taxon>
        <taxon>Fabaceae</taxon>
        <taxon>Cercidoideae</taxon>
        <taxon>Cercideae</taxon>
        <taxon>Bauhiniinae</taxon>
        <taxon>Bauhinia</taxon>
    </lineage>
</organism>
<proteinExistence type="predicted"/>
<protein>
    <submittedName>
        <fullName evidence="1">Uncharacterized protein</fullName>
    </submittedName>
</protein>
<evidence type="ECO:0000313" key="1">
    <source>
        <dbReference type="EMBL" id="KAI4299735.1"/>
    </source>
</evidence>
<dbReference type="Proteomes" id="UP000828941">
    <property type="component" value="Chromosome 13"/>
</dbReference>
<reference evidence="1 2" key="1">
    <citation type="journal article" date="2022" name="DNA Res.">
        <title>Chromosomal-level genome assembly of the orchid tree Bauhinia variegata (Leguminosae; Cercidoideae) supports the allotetraploid origin hypothesis of Bauhinia.</title>
        <authorList>
            <person name="Zhong Y."/>
            <person name="Chen Y."/>
            <person name="Zheng D."/>
            <person name="Pang J."/>
            <person name="Liu Y."/>
            <person name="Luo S."/>
            <person name="Meng S."/>
            <person name="Qian L."/>
            <person name="Wei D."/>
            <person name="Dai S."/>
            <person name="Zhou R."/>
        </authorList>
    </citation>
    <scope>NUCLEOTIDE SEQUENCE [LARGE SCALE GENOMIC DNA]</scope>
    <source>
        <strain evidence="1">BV-YZ2020</strain>
    </source>
</reference>
<keyword evidence="2" id="KW-1185">Reference proteome</keyword>
<accession>A0ACB9KRL9</accession>
<gene>
    <name evidence="1" type="ORF">L6164_033165</name>
</gene>
<evidence type="ECO:0000313" key="2">
    <source>
        <dbReference type="Proteomes" id="UP000828941"/>
    </source>
</evidence>
<comment type="caution">
    <text evidence="1">The sequence shown here is derived from an EMBL/GenBank/DDBJ whole genome shotgun (WGS) entry which is preliminary data.</text>
</comment>
<dbReference type="EMBL" id="CM039438">
    <property type="protein sequence ID" value="KAI4299735.1"/>
    <property type="molecule type" value="Genomic_DNA"/>
</dbReference>
<name>A0ACB9KRL9_BAUVA</name>
<sequence>MFTAQIARIYNYCLPSSSDMAADQVLKSESTDICCAEWKKKCGKLQESRNALRQAVKVLEQKLNEIEAENVNLKKVYEKERVQAKIEREEKLREFNARVSLENEVCSLKSEITTLQQKFSSGQDGKDDKKDLQACISERENEINELKELLEKEKIRADSLRKNAEKEKKKAVEAWKLLEAEKNKIHEREIQIDKIEADKSQAHRVQLGSLEKEAKLKLASEMSKFKEATKRFEAEKRKLLAEKKHTESEMAKAQEKLEVEKQKATREKRRADAEMVKVEEQKKLAEDNWKKAIEEKQLADQKSQQLEETKQTIEYLKQKMHELSSSRKTVKMSGFSSDINVNGESTKVKLLESRLKLEKLRTKRMRENVKLEANQRKFLQQELGHLKLVLVQVFHRLDMLDASFSPVAGSIDDPTKSGDALNMQKSNAMRKLCSLEPSHMHSQWENEHPSPCCTTVDGHNSSRKAMQHMPLALSGGSYAESITGIDSKLEPLAGGSKRTKLQSSAINSSTALFSDGQLMGSQEGGAFPVIASAKLAQENLNARERMSNPSDKVPKSRYHENVTMCDNIIKGPLDIGGDREVKEHKRKRKRIPNTVEDFANLSSKHNKFCMQVEKGLSDLHSVLYRNVDTSFEKGGKMVPGLEDNLQGEDGRTPKKRKKAHRAKVDAVPGSNKNKKSAGQAKAEQGTDVCGHALHPACGERIYHATNDFDCIFSFVEASDGNYLRLLELEDAADEERYKRAMNAPLSPSIPEVELHDVEIFDTNNLKPFLEEALHEDLLSPIGNLLPSPRFDVINIEISSNERFDVSGYSFNSQGKSTQARKTEVANVSQVHSSARTGFIGSAHNQLHEIFVIFHNVADNDGISRVISATKNCIARCSLVTETEWTVSSILTALKMEEKLLQKEKIYVLLSLLLFNFTRTTSRKFGKLLDGNLIFCLNSYAEHMRSVMSDAETRILFLQNYLRELLSLTEEFLIGGGIIVINPIPPEALSQCDSKTNIFLDGVNLTLSSEVASNEQLVAGSILLASVCAAADYVGFLYEASYNILRLCKWDSFMVLTILHAFAYLGGEEYFSSGNYGLMMAVLKSLVIEGGNQSVATTSCLLEVNQLHSGSCSFGKCPFLDGAESVDNVALLLIEKIKNCLLQGVGSVQCANDMDCDMSCCLKKYMISTSQPDALDNVTMCHLSDVLSLVELVAHKMSWHWTDIKLVPPLLSMLGSCVVESFAIPVVVLLGQLGRLGVDVGGYEDRGVEQLRLHLSSYLCQDSSIKASLPLQIATATSLLGLLPLDLETFVQSNFSLQGYSTESVSGCAENLKKWFSGVGSDERDLLYNILKSANVYKK</sequence>